<dbReference type="InterPro" id="IPR059000">
    <property type="entry name" value="ATPase_P-type_domA"/>
</dbReference>
<keyword evidence="4" id="KW-0813">Transport</keyword>
<feature type="non-terminal residue" evidence="20">
    <location>
        <position position="1"/>
    </location>
</feature>
<keyword evidence="10 18" id="KW-0067">ATP-binding</keyword>
<comment type="caution">
    <text evidence="20">The sequence shown here is derived from an EMBL/GenBank/DDBJ whole genome shotgun (WGS) entry which is preliminary data.</text>
</comment>
<dbReference type="EMBL" id="MGJC01000002">
    <property type="protein sequence ID" value="OGN00585.1"/>
    <property type="molecule type" value="Genomic_DNA"/>
</dbReference>
<evidence type="ECO:0000256" key="9">
    <source>
        <dbReference type="ARBA" id="ARBA00022796"/>
    </source>
</evidence>
<sequence length="590" mass="62694">QLSISGVKLDVYFDVAAVVTTLVVLGKYLEARAKGSASEAIKKLLKLQAKTAHVLHEGQHEMEVPIEQVQTGDIILVKPGEKVPVDGIIIEGMSTLDESMVSGESMPVDKKVGDQVIGATINKTGSFKFRATKVGKETFLAQIIKMVEEAQASKAPIQKLADAVTGYFVPIVMAVATVSFLAWFFLGPQPAFVFALINAVAVLVVACPCALGLATPTAIMVGTGKAAERGIIIRDAEALELAGRITAVVLDKTGTLTKGEPAVTDILTADTGLANGDEILHIAASVEQVSEHPIAKAVLIKAASLGQHSSHPLDTAVKKEAKKFNTELYPIQNFLAHPGKGIEGIIQIEIDGNEQKIFLGNRSLLEEIDIVLSQKLENQAMALESEGKTLLFLASQEKILGVIAVADTLKESAPQAIRLLEKLGLEIWMITGDNERTAKAIGEKVGIQNIMAKVLPEQKSEKIKELQAQGKKVAMVGDGINDAPALTQADVGIAIGTGTDIAIESGDITLISGDPLGIYEAIKISRKTLSNIKQNLFWASIYNLILIPVAAGALWPLFGILLNPILAGAAMAFSSVSVVLNSLRLKKIRI</sequence>
<dbReference type="InterPro" id="IPR023299">
    <property type="entry name" value="ATPase_P-typ_cyto_dom_N"/>
</dbReference>
<dbReference type="GO" id="GO:0005524">
    <property type="term" value="F:ATP binding"/>
    <property type="evidence" value="ECO:0007669"/>
    <property type="project" value="UniProtKB-UniRule"/>
</dbReference>
<dbReference type="NCBIfam" id="TIGR01494">
    <property type="entry name" value="ATPase_P-type"/>
    <property type="match status" value="2"/>
</dbReference>
<evidence type="ECO:0000256" key="12">
    <source>
        <dbReference type="ARBA" id="ARBA00022989"/>
    </source>
</evidence>
<evidence type="ECO:0000256" key="13">
    <source>
        <dbReference type="ARBA" id="ARBA00023008"/>
    </source>
</evidence>
<evidence type="ECO:0000256" key="17">
    <source>
        <dbReference type="ARBA" id="ARBA00049289"/>
    </source>
</evidence>
<evidence type="ECO:0000256" key="15">
    <source>
        <dbReference type="ARBA" id="ARBA00023136"/>
    </source>
</evidence>
<feature type="domain" description="P-type ATPase A" evidence="19">
    <location>
        <begin position="47"/>
        <end position="148"/>
    </location>
</feature>
<dbReference type="InterPro" id="IPR023298">
    <property type="entry name" value="ATPase_P-typ_TM_dom_sf"/>
</dbReference>
<dbReference type="GO" id="GO:0055070">
    <property type="term" value="P:copper ion homeostasis"/>
    <property type="evidence" value="ECO:0007669"/>
    <property type="project" value="TreeGrafter"/>
</dbReference>
<dbReference type="FunFam" id="2.70.150.10:FF:000020">
    <property type="entry name" value="Copper-exporting P-type ATPase A"/>
    <property type="match status" value="1"/>
</dbReference>
<reference evidence="20 21" key="1">
    <citation type="journal article" date="2016" name="Nat. Commun.">
        <title>Thousands of microbial genomes shed light on interconnected biogeochemical processes in an aquifer system.</title>
        <authorList>
            <person name="Anantharaman K."/>
            <person name="Brown C.T."/>
            <person name="Hug L.A."/>
            <person name="Sharon I."/>
            <person name="Castelle C.J."/>
            <person name="Probst A.J."/>
            <person name="Thomas B.C."/>
            <person name="Singh A."/>
            <person name="Wilkins M.J."/>
            <person name="Karaoz U."/>
            <person name="Brodie E.L."/>
            <person name="Williams K.H."/>
            <person name="Hubbard S.S."/>
            <person name="Banfield J.F."/>
        </authorList>
    </citation>
    <scope>NUCLEOTIDE SEQUENCE [LARGE SCALE GENOMIC DNA]</scope>
</reference>
<dbReference type="GO" id="GO:0016887">
    <property type="term" value="F:ATP hydrolysis activity"/>
    <property type="evidence" value="ECO:0007669"/>
    <property type="project" value="InterPro"/>
</dbReference>
<dbReference type="Gene3D" id="3.40.50.1000">
    <property type="entry name" value="HAD superfamily/HAD-like"/>
    <property type="match status" value="1"/>
</dbReference>
<keyword evidence="11" id="KW-1278">Translocase</keyword>
<evidence type="ECO:0000256" key="3">
    <source>
        <dbReference type="ARBA" id="ARBA00012517"/>
    </source>
</evidence>
<dbReference type="GO" id="GO:0005886">
    <property type="term" value="C:plasma membrane"/>
    <property type="evidence" value="ECO:0007669"/>
    <property type="project" value="UniProtKB-SubCell"/>
</dbReference>
<feature type="transmembrane region" description="Helical" evidence="18">
    <location>
        <begin position="12"/>
        <end position="29"/>
    </location>
</feature>
<comment type="subcellular location">
    <subcellularLocation>
        <location evidence="1">Cell membrane</location>
        <topology evidence="1">Multi-pass membrane protein</topology>
    </subcellularLocation>
</comment>
<evidence type="ECO:0000256" key="8">
    <source>
        <dbReference type="ARBA" id="ARBA00022741"/>
    </source>
</evidence>
<dbReference type="InterPro" id="IPR018303">
    <property type="entry name" value="ATPase_P-typ_P_site"/>
</dbReference>
<dbReference type="InterPro" id="IPR027256">
    <property type="entry name" value="P-typ_ATPase_IB"/>
</dbReference>
<proteinExistence type="inferred from homology"/>
<feature type="transmembrane region" description="Helical" evidence="18">
    <location>
        <begin position="536"/>
        <end position="558"/>
    </location>
</feature>
<dbReference type="GO" id="GO:0140581">
    <property type="term" value="F:P-type monovalent copper transporter activity"/>
    <property type="evidence" value="ECO:0007669"/>
    <property type="project" value="UniProtKB-EC"/>
</dbReference>
<dbReference type="Gene3D" id="3.40.1110.10">
    <property type="entry name" value="Calcium-transporting ATPase, cytoplasmic domain N"/>
    <property type="match status" value="2"/>
</dbReference>
<keyword evidence="7 18" id="KW-0479">Metal-binding</keyword>
<feature type="transmembrane region" description="Helical" evidence="18">
    <location>
        <begin position="164"/>
        <end position="186"/>
    </location>
</feature>
<dbReference type="Gene3D" id="2.70.150.10">
    <property type="entry name" value="Calcium-transporting ATPase, cytoplasmic transduction domain A"/>
    <property type="match status" value="1"/>
</dbReference>
<dbReference type="SUPFAM" id="SSF81660">
    <property type="entry name" value="Metal cation-transporting ATPase, ATP-binding domain N"/>
    <property type="match status" value="1"/>
</dbReference>
<keyword evidence="6 18" id="KW-0812">Transmembrane</keyword>
<dbReference type="AlphaFoldDB" id="A0A1F8EIA9"/>
<name>A0A1F8EIA9_9BACT</name>
<dbReference type="PANTHER" id="PTHR43520">
    <property type="entry name" value="ATP7, ISOFORM B"/>
    <property type="match status" value="1"/>
</dbReference>
<evidence type="ECO:0000259" key="19">
    <source>
        <dbReference type="Pfam" id="PF00122"/>
    </source>
</evidence>
<keyword evidence="14" id="KW-0406">Ion transport</keyword>
<accession>A0A1F8EIA9</accession>
<dbReference type="SFLD" id="SFLDS00003">
    <property type="entry name" value="Haloacid_Dehalogenase"/>
    <property type="match status" value="1"/>
</dbReference>
<evidence type="ECO:0000256" key="5">
    <source>
        <dbReference type="ARBA" id="ARBA00022475"/>
    </source>
</evidence>
<dbReference type="Pfam" id="PF00702">
    <property type="entry name" value="Hydrolase"/>
    <property type="match status" value="1"/>
</dbReference>
<dbReference type="SUPFAM" id="SSF56784">
    <property type="entry name" value="HAD-like"/>
    <property type="match status" value="1"/>
</dbReference>
<dbReference type="SFLD" id="SFLDF00027">
    <property type="entry name" value="p-type_atpase"/>
    <property type="match status" value="1"/>
</dbReference>
<dbReference type="NCBIfam" id="TIGR01525">
    <property type="entry name" value="ATPase-IB_hvy"/>
    <property type="match status" value="1"/>
</dbReference>
<dbReference type="Proteomes" id="UP000177503">
    <property type="component" value="Unassembled WGS sequence"/>
</dbReference>
<dbReference type="FunFam" id="3.40.50.1000:FF:000144">
    <property type="entry name" value="copper-transporting ATPase 1 isoform X2"/>
    <property type="match status" value="1"/>
</dbReference>
<dbReference type="STRING" id="1802662.A2736_02605"/>
<dbReference type="PROSITE" id="PS00154">
    <property type="entry name" value="ATPASE_E1_E2"/>
    <property type="match status" value="1"/>
</dbReference>
<dbReference type="InterPro" id="IPR001757">
    <property type="entry name" value="P_typ_ATPase"/>
</dbReference>
<dbReference type="EC" id="7.2.2.8" evidence="3"/>
<evidence type="ECO:0000256" key="2">
    <source>
        <dbReference type="ARBA" id="ARBA00006024"/>
    </source>
</evidence>
<evidence type="ECO:0000256" key="6">
    <source>
        <dbReference type="ARBA" id="ARBA00022692"/>
    </source>
</evidence>
<keyword evidence="12 18" id="KW-1133">Transmembrane helix</keyword>
<keyword evidence="9" id="KW-0187">Copper transport</keyword>
<evidence type="ECO:0000256" key="4">
    <source>
        <dbReference type="ARBA" id="ARBA00022448"/>
    </source>
</evidence>
<organism evidence="20 21">
    <name type="scientific">Candidatus Yanofskybacteria bacterium RIFCSPHIGHO2_01_FULL_41_27</name>
    <dbReference type="NCBI Taxonomy" id="1802662"/>
    <lineage>
        <taxon>Bacteria</taxon>
        <taxon>Candidatus Yanofskyibacteriota</taxon>
    </lineage>
</organism>
<evidence type="ECO:0000256" key="7">
    <source>
        <dbReference type="ARBA" id="ARBA00022723"/>
    </source>
</evidence>
<evidence type="ECO:0000313" key="20">
    <source>
        <dbReference type="EMBL" id="OGN00585.1"/>
    </source>
</evidence>
<dbReference type="InterPro" id="IPR023214">
    <property type="entry name" value="HAD_sf"/>
</dbReference>
<dbReference type="SFLD" id="SFLDG00002">
    <property type="entry name" value="C1.7:_P-type_atpase_like"/>
    <property type="match status" value="1"/>
</dbReference>
<evidence type="ECO:0000256" key="14">
    <source>
        <dbReference type="ARBA" id="ARBA00023065"/>
    </source>
</evidence>
<dbReference type="PRINTS" id="PR00119">
    <property type="entry name" value="CATATPASE"/>
</dbReference>
<evidence type="ECO:0000256" key="18">
    <source>
        <dbReference type="RuleBase" id="RU362081"/>
    </source>
</evidence>
<comment type="catalytic activity">
    <reaction evidence="17">
        <text>Cu(+)(in) + ATP + H2O = Cu(+)(out) + ADP + phosphate + H(+)</text>
        <dbReference type="Rhea" id="RHEA:25792"/>
        <dbReference type="ChEBI" id="CHEBI:15377"/>
        <dbReference type="ChEBI" id="CHEBI:15378"/>
        <dbReference type="ChEBI" id="CHEBI:30616"/>
        <dbReference type="ChEBI" id="CHEBI:43474"/>
        <dbReference type="ChEBI" id="CHEBI:49552"/>
        <dbReference type="ChEBI" id="CHEBI:456216"/>
        <dbReference type="EC" id="7.2.2.8"/>
    </reaction>
</comment>
<dbReference type="SUPFAM" id="SSF81665">
    <property type="entry name" value="Calcium ATPase, transmembrane domain M"/>
    <property type="match status" value="1"/>
</dbReference>
<dbReference type="InterPro" id="IPR036412">
    <property type="entry name" value="HAD-like_sf"/>
</dbReference>
<keyword evidence="5 18" id="KW-1003">Cell membrane</keyword>
<dbReference type="InterPro" id="IPR044492">
    <property type="entry name" value="P_typ_ATPase_HD_dom"/>
</dbReference>
<evidence type="ECO:0000256" key="10">
    <source>
        <dbReference type="ARBA" id="ARBA00022840"/>
    </source>
</evidence>
<dbReference type="Pfam" id="PF00122">
    <property type="entry name" value="E1-E2_ATPase"/>
    <property type="match status" value="1"/>
</dbReference>
<evidence type="ECO:0000256" key="11">
    <source>
        <dbReference type="ARBA" id="ARBA00022967"/>
    </source>
</evidence>
<dbReference type="GO" id="GO:0043682">
    <property type="term" value="F:P-type divalent copper transporter activity"/>
    <property type="evidence" value="ECO:0007669"/>
    <property type="project" value="TreeGrafter"/>
</dbReference>
<comment type="similarity">
    <text evidence="2 18">Belongs to the cation transport ATPase (P-type) (TC 3.A.3) family. Type IB subfamily.</text>
</comment>
<protein>
    <recommendedName>
        <fullName evidence="3">P-type Cu(+) transporter</fullName>
        <ecNumber evidence="3">7.2.2.8</ecNumber>
    </recommendedName>
    <alternativeName>
        <fullName evidence="16">Cu(+)-exporting ATPase</fullName>
    </alternativeName>
</protein>
<gene>
    <name evidence="20" type="ORF">A2736_02605</name>
</gene>
<feature type="transmembrane region" description="Helical" evidence="18">
    <location>
        <begin position="192"/>
        <end position="215"/>
    </location>
</feature>
<dbReference type="InterPro" id="IPR008250">
    <property type="entry name" value="ATPase_P-typ_transduc_dom_A_sf"/>
</dbReference>
<dbReference type="GO" id="GO:0005507">
    <property type="term" value="F:copper ion binding"/>
    <property type="evidence" value="ECO:0007669"/>
    <property type="project" value="TreeGrafter"/>
</dbReference>
<evidence type="ECO:0000313" key="21">
    <source>
        <dbReference type="Proteomes" id="UP000177503"/>
    </source>
</evidence>
<dbReference type="PANTHER" id="PTHR43520:SF8">
    <property type="entry name" value="P-TYPE CU(+) TRANSPORTER"/>
    <property type="match status" value="1"/>
</dbReference>
<keyword evidence="15 18" id="KW-0472">Membrane</keyword>
<feature type="transmembrane region" description="Helical" evidence="18">
    <location>
        <begin position="564"/>
        <end position="583"/>
    </location>
</feature>
<evidence type="ECO:0000256" key="1">
    <source>
        <dbReference type="ARBA" id="ARBA00004651"/>
    </source>
</evidence>
<dbReference type="SUPFAM" id="SSF81653">
    <property type="entry name" value="Calcium ATPase, transduction domain A"/>
    <property type="match status" value="1"/>
</dbReference>
<evidence type="ECO:0000256" key="16">
    <source>
        <dbReference type="ARBA" id="ARBA00033239"/>
    </source>
</evidence>
<dbReference type="CDD" id="cd02094">
    <property type="entry name" value="P-type_ATPase_Cu-like"/>
    <property type="match status" value="1"/>
</dbReference>
<keyword evidence="8 18" id="KW-0547">Nucleotide-binding</keyword>
<dbReference type="PRINTS" id="PR00120">
    <property type="entry name" value="HATPASE"/>
</dbReference>
<keyword evidence="13" id="KW-0186">Copper</keyword>